<dbReference type="AlphaFoldDB" id="A0A7D6GY91"/>
<dbReference type="InterPro" id="IPR055927">
    <property type="entry name" value="DUF7504"/>
</dbReference>
<dbReference type="KEGG" id="nay:HYG81_11750"/>
<proteinExistence type="predicted"/>
<evidence type="ECO:0000313" key="2">
    <source>
        <dbReference type="Proteomes" id="UP000510869"/>
    </source>
</evidence>
<gene>
    <name evidence="1" type="ORF">HYG81_11750</name>
</gene>
<keyword evidence="2" id="KW-1185">Reference proteome</keyword>
<evidence type="ECO:0000313" key="1">
    <source>
        <dbReference type="EMBL" id="QLK24785.1"/>
    </source>
</evidence>
<organism evidence="1 2">
    <name type="scientific">Natrinema zhouii</name>
    <dbReference type="NCBI Taxonomy" id="1710539"/>
    <lineage>
        <taxon>Archaea</taxon>
        <taxon>Methanobacteriati</taxon>
        <taxon>Methanobacteriota</taxon>
        <taxon>Stenosarchaea group</taxon>
        <taxon>Halobacteria</taxon>
        <taxon>Halobacteriales</taxon>
        <taxon>Natrialbaceae</taxon>
        <taxon>Natrinema</taxon>
    </lineage>
</organism>
<dbReference type="OrthoDB" id="252760at2157"/>
<dbReference type="GeneID" id="56143889"/>
<reference evidence="1 2" key="1">
    <citation type="submission" date="2020-07" db="EMBL/GenBank/DDBJ databases">
        <title>Natrinema (YPL30) sp. nov. and Haloterrigena xxxxxx (YPL8) sp. nov., isolated from a salt mine.</title>
        <authorList>
            <person name="Cui H."/>
        </authorList>
    </citation>
    <scope>NUCLEOTIDE SEQUENCE [LARGE SCALE GENOMIC DNA]</scope>
    <source>
        <strain evidence="1 2">YPL13</strain>
    </source>
</reference>
<name>A0A7D6GY91_9EURY</name>
<sequence>MISGTDCTETNGDEFSDELSRLKRQGTSVLVVGSVQPDQRQDTCQRLLGCGADRLRRRILVSTTGESHPVSHFVDDTSSERLSVITYDTQARSAAATAPAASPSIDPSTTDVDTLADLGIAISSAVESFEADADVLEPAEVRVGIDSLLPLLEEYGKQRVFKFLHLINGRTRSVNGMAHYHLPVERDAQIVPILSPLFDVIIELREQNGECQERWVIDDGAYSSGWLTIDPE</sequence>
<accession>A0A7D6GY91</accession>
<dbReference type="RefSeq" id="WP_180839862.1">
    <property type="nucleotide sequence ID" value="NZ_CP059154.1"/>
</dbReference>
<dbReference type="Pfam" id="PF24336">
    <property type="entry name" value="DUF7504"/>
    <property type="match status" value="1"/>
</dbReference>
<dbReference type="Proteomes" id="UP000510869">
    <property type="component" value="Chromosome"/>
</dbReference>
<dbReference type="EMBL" id="CP059154">
    <property type="protein sequence ID" value="QLK24785.1"/>
    <property type="molecule type" value="Genomic_DNA"/>
</dbReference>
<protein>
    <submittedName>
        <fullName evidence="1">Uncharacterized protein</fullName>
    </submittedName>
</protein>